<comment type="caution">
    <text evidence="2">The sequence shown here is derived from an EMBL/GenBank/DDBJ whole genome shotgun (WGS) entry which is preliminary data.</text>
</comment>
<sequence>MPAALGCAAQLVRTPDHQYELKTFLDKQGIVFIPTHPYTPQVHCLVEKLNGMLVNKMRATMQAANLPMVLRPEVLQYAVEVEKLGPTKALKGMTPTKKLTDMKPDISS</sequence>
<dbReference type="SUPFAM" id="SSF53098">
    <property type="entry name" value="Ribonuclease H-like"/>
    <property type="match status" value="1"/>
</dbReference>
<dbReference type="GO" id="GO:0003676">
    <property type="term" value="F:nucleic acid binding"/>
    <property type="evidence" value="ECO:0007669"/>
    <property type="project" value="InterPro"/>
</dbReference>
<dbReference type="VEuPathDB" id="FungiDB:PC110_g17207"/>
<reference evidence="2 3" key="1">
    <citation type="submission" date="2018-01" db="EMBL/GenBank/DDBJ databases">
        <title>Draft genome of the strawberry crown rot pathogen Phytophthora cactorum.</title>
        <authorList>
            <person name="Armitage A.D."/>
            <person name="Lysoe E."/>
            <person name="Nellist C.F."/>
            <person name="Harrison R.J."/>
            <person name="Brurberg M.B."/>
        </authorList>
    </citation>
    <scope>NUCLEOTIDE SEQUENCE [LARGE SCALE GENOMIC DNA]</scope>
    <source>
        <strain evidence="2 3">10300</strain>
    </source>
</reference>
<dbReference type="Gene3D" id="3.30.420.10">
    <property type="entry name" value="Ribonuclease H-like superfamily/Ribonuclease H"/>
    <property type="match status" value="1"/>
</dbReference>
<dbReference type="AlphaFoldDB" id="A0A329RNV0"/>
<dbReference type="PROSITE" id="PS50994">
    <property type="entry name" value="INTEGRASE"/>
    <property type="match status" value="1"/>
</dbReference>
<dbReference type="GO" id="GO:0015074">
    <property type="term" value="P:DNA integration"/>
    <property type="evidence" value="ECO:0007669"/>
    <property type="project" value="InterPro"/>
</dbReference>
<dbReference type="InterPro" id="IPR001584">
    <property type="entry name" value="Integrase_cat-core"/>
</dbReference>
<evidence type="ECO:0000259" key="1">
    <source>
        <dbReference type="PROSITE" id="PS50994"/>
    </source>
</evidence>
<dbReference type="InterPro" id="IPR012337">
    <property type="entry name" value="RNaseH-like_sf"/>
</dbReference>
<gene>
    <name evidence="2" type="ORF">PC110_g17207</name>
</gene>
<dbReference type="InterPro" id="IPR036397">
    <property type="entry name" value="RNaseH_sf"/>
</dbReference>
<dbReference type="EMBL" id="MJFZ01000655">
    <property type="protein sequence ID" value="RAW26393.1"/>
    <property type="molecule type" value="Genomic_DNA"/>
</dbReference>
<dbReference type="Proteomes" id="UP000251314">
    <property type="component" value="Unassembled WGS sequence"/>
</dbReference>
<feature type="domain" description="Integrase catalytic" evidence="1">
    <location>
        <begin position="1"/>
        <end position="103"/>
    </location>
</feature>
<accession>A0A329RNV0</accession>
<evidence type="ECO:0000313" key="2">
    <source>
        <dbReference type="EMBL" id="RAW26393.1"/>
    </source>
</evidence>
<name>A0A329RNV0_9STRA</name>
<protein>
    <recommendedName>
        <fullName evidence="1">Integrase catalytic domain-containing protein</fullName>
    </recommendedName>
</protein>
<dbReference type="OrthoDB" id="120988at2759"/>
<organism evidence="2 3">
    <name type="scientific">Phytophthora cactorum</name>
    <dbReference type="NCBI Taxonomy" id="29920"/>
    <lineage>
        <taxon>Eukaryota</taxon>
        <taxon>Sar</taxon>
        <taxon>Stramenopiles</taxon>
        <taxon>Oomycota</taxon>
        <taxon>Peronosporomycetes</taxon>
        <taxon>Peronosporales</taxon>
        <taxon>Peronosporaceae</taxon>
        <taxon>Phytophthora</taxon>
    </lineage>
</organism>
<proteinExistence type="predicted"/>
<evidence type="ECO:0000313" key="3">
    <source>
        <dbReference type="Proteomes" id="UP000251314"/>
    </source>
</evidence>
<keyword evidence="3" id="KW-1185">Reference proteome</keyword>